<protein>
    <recommendedName>
        <fullName evidence="3">KEN domain-containing protein</fullName>
    </recommendedName>
</protein>
<dbReference type="Gene3D" id="1.20.1440.180">
    <property type="entry name" value="KEN domain"/>
    <property type="match status" value="1"/>
</dbReference>
<evidence type="ECO:0000313" key="6">
    <source>
        <dbReference type="Proteomes" id="UP000823388"/>
    </source>
</evidence>
<evidence type="ECO:0000313" key="5">
    <source>
        <dbReference type="EMBL" id="KAG2574417.1"/>
    </source>
</evidence>
<keyword evidence="6" id="KW-1185">Reference proteome</keyword>
<dbReference type="GO" id="GO:0004540">
    <property type="term" value="F:RNA nuclease activity"/>
    <property type="evidence" value="ECO:0007669"/>
    <property type="project" value="InterPro"/>
</dbReference>
<dbReference type="Pfam" id="PF06479">
    <property type="entry name" value="Ribonuc_2-5A"/>
    <property type="match status" value="1"/>
</dbReference>
<sequence>METRLILRRSIRPLYKLHRDGYCLDGSFCLSNFLIDENLLIALEYQPENRKKYSKERGCADFQRFVKMVQDDVFGAEDIPNEICDWLSLIQSAGTDYEYLVSYDSALMECNQVLSTFLQLSSKLIIMETSDYAGYKFVLKQLQPFAGWDILDLHNEHFIGTYWRRDPITGNRTRYGNDVRSLLRLIRNTFQHIMMKTVDINGRITFKEEEYEYILNDQFPRLLRDFMKAMYIAAYLAELNLEHVMV</sequence>
<dbReference type="PANTHER" id="PTHR35161">
    <property type="entry name" value="OS02G0303100 PROTEIN"/>
    <property type="match status" value="1"/>
</dbReference>
<name>A0A8T0QPF5_PANVG</name>
<dbReference type="PANTHER" id="PTHR35161:SF15">
    <property type="entry name" value="OS07G0690800 PROTEIN"/>
    <property type="match status" value="1"/>
</dbReference>
<dbReference type="InterPro" id="IPR038357">
    <property type="entry name" value="KEN_sf"/>
</dbReference>
<comment type="caution">
    <text evidence="4">The sequence shown here is derived from an EMBL/GenBank/DDBJ whole genome shotgun (WGS) entry which is preliminary data.</text>
</comment>
<dbReference type="GO" id="GO:0006397">
    <property type="term" value="P:mRNA processing"/>
    <property type="evidence" value="ECO:0007669"/>
    <property type="project" value="InterPro"/>
</dbReference>
<evidence type="ECO:0000313" key="4">
    <source>
        <dbReference type="EMBL" id="KAG2574414.1"/>
    </source>
</evidence>
<proteinExistence type="predicted"/>
<dbReference type="GO" id="GO:0005524">
    <property type="term" value="F:ATP binding"/>
    <property type="evidence" value="ECO:0007669"/>
    <property type="project" value="UniProtKB-KW"/>
</dbReference>
<dbReference type="Proteomes" id="UP000823388">
    <property type="component" value="Chromosome 7K"/>
</dbReference>
<keyword evidence="2" id="KW-0067">ATP-binding</keyword>
<evidence type="ECO:0000256" key="1">
    <source>
        <dbReference type="ARBA" id="ARBA00022741"/>
    </source>
</evidence>
<dbReference type="EMBL" id="CM029049">
    <property type="protein sequence ID" value="KAG2574417.1"/>
    <property type="molecule type" value="Genomic_DNA"/>
</dbReference>
<evidence type="ECO:0000256" key="2">
    <source>
        <dbReference type="ARBA" id="ARBA00022840"/>
    </source>
</evidence>
<dbReference type="AlphaFoldDB" id="A0A8T0QPF5"/>
<dbReference type="EMBL" id="CM029049">
    <property type="protein sequence ID" value="KAG2574414.1"/>
    <property type="molecule type" value="Genomic_DNA"/>
</dbReference>
<keyword evidence="1" id="KW-0547">Nucleotide-binding</keyword>
<accession>A0A8T0QPF5</accession>
<dbReference type="OrthoDB" id="694705at2759"/>
<reference evidence="4" key="1">
    <citation type="submission" date="2020-05" db="EMBL/GenBank/DDBJ databases">
        <title>WGS assembly of Panicum virgatum.</title>
        <authorList>
            <person name="Lovell J.T."/>
            <person name="Jenkins J."/>
            <person name="Shu S."/>
            <person name="Juenger T.E."/>
            <person name="Schmutz J."/>
        </authorList>
    </citation>
    <scope>NUCLEOTIDE SEQUENCE</scope>
    <source>
        <strain evidence="4">AP13</strain>
    </source>
</reference>
<organism evidence="4 6">
    <name type="scientific">Panicum virgatum</name>
    <name type="common">Blackwell switchgrass</name>
    <dbReference type="NCBI Taxonomy" id="38727"/>
    <lineage>
        <taxon>Eukaryota</taxon>
        <taxon>Viridiplantae</taxon>
        <taxon>Streptophyta</taxon>
        <taxon>Embryophyta</taxon>
        <taxon>Tracheophyta</taxon>
        <taxon>Spermatophyta</taxon>
        <taxon>Magnoliopsida</taxon>
        <taxon>Liliopsida</taxon>
        <taxon>Poales</taxon>
        <taxon>Poaceae</taxon>
        <taxon>PACMAD clade</taxon>
        <taxon>Panicoideae</taxon>
        <taxon>Panicodae</taxon>
        <taxon>Paniceae</taxon>
        <taxon>Panicinae</taxon>
        <taxon>Panicum</taxon>
        <taxon>Panicum sect. Hiantes</taxon>
    </lineage>
</organism>
<evidence type="ECO:0000259" key="3">
    <source>
        <dbReference type="Pfam" id="PF06479"/>
    </source>
</evidence>
<gene>
    <name evidence="4" type="ORF">PVAP13_7KG320069</name>
    <name evidence="5" type="ORF">PVAP13_7KG327600</name>
</gene>
<dbReference type="InterPro" id="IPR010513">
    <property type="entry name" value="KEN_dom"/>
</dbReference>
<feature type="domain" description="KEN" evidence="3">
    <location>
        <begin position="169"/>
        <end position="230"/>
    </location>
</feature>